<evidence type="ECO:0000313" key="9">
    <source>
        <dbReference type="EMBL" id="RWZ79396.1"/>
    </source>
</evidence>
<dbReference type="PROSITE" id="PS50151">
    <property type="entry name" value="UVR"/>
    <property type="match status" value="1"/>
</dbReference>
<dbReference type="Pfam" id="PF02861">
    <property type="entry name" value="Clp_N"/>
    <property type="match status" value="2"/>
</dbReference>
<organism evidence="9 10">
    <name type="scientific">Candidatus Chaera renei</name>
    <dbReference type="NCBI Taxonomy" id="2506947"/>
    <lineage>
        <taxon>Bacteria</taxon>
        <taxon>Candidatus Saccharimonadota</taxon>
        <taxon>Candidatus Saccharimonadia</taxon>
        <taxon>Candidatus Saccharimonadales</taxon>
        <taxon>Candidatus Saccharimonadaceae</taxon>
        <taxon>Candidatus Chaera</taxon>
    </lineage>
</organism>
<dbReference type="PANTHER" id="PTHR11638">
    <property type="entry name" value="ATP-DEPENDENT CLP PROTEASE"/>
    <property type="match status" value="1"/>
</dbReference>
<dbReference type="PROSITE" id="PS00870">
    <property type="entry name" value="CLPAB_1"/>
    <property type="match status" value="1"/>
</dbReference>
<reference evidence="9" key="1">
    <citation type="submission" date="2019-01" db="EMBL/GenBank/DDBJ databases">
        <title>Genomic signatures and co-occurrence patterns of the ultra-small Saccharimodia (Patescibacteria phylum) suggest a symbiotic lifestyle.</title>
        <authorList>
            <person name="Lemos L."/>
            <person name="Medeiros J."/>
            <person name="Andreote F."/>
            <person name="Fernandes G."/>
            <person name="Varani A."/>
            <person name="Oliveira G."/>
            <person name="Pylro V."/>
        </authorList>
    </citation>
    <scope>NUCLEOTIDE SEQUENCE [LARGE SCALE GENOMIC DNA]</scope>
    <source>
        <strain evidence="9">AMD01</strain>
    </source>
</reference>
<dbReference type="PANTHER" id="PTHR11638:SF175">
    <property type="entry name" value="ATP-DEPENDENT CLP PROTEASE, ATP-BINDING SUBUNIT CLPC"/>
    <property type="match status" value="1"/>
</dbReference>
<dbReference type="GO" id="GO:0034605">
    <property type="term" value="P:cellular response to heat"/>
    <property type="evidence" value="ECO:0007669"/>
    <property type="project" value="TreeGrafter"/>
</dbReference>
<keyword evidence="6" id="KW-0175">Coiled coil</keyword>
<evidence type="ECO:0000256" key="5">
    <source>
        <dbReference type="PROSITE-ProRule" id="PRU01251"/>
    </source>
</evidence>
<dbReference type="Pfam" id="PF17871">
    <property type="entry name" value="AAA_lid_9"/>
    <property type="match status" value="1"/>
</dbReference>
<dbReference type="CDD" id="cd00009">
    <property type="entry name" value="AAA"/>
    <property type="match status" value="1"/>
</dbReference>
<feature type="domain" description="Clp R" evidence="8">
    <location>
        <begin position="10"/>
        <end position="152"/>
    </location>
</feature>
<dbReference type="Gene3D" id="1.10.1780.10">
    <property type="entry name" value="Clp, N-terminal domain"/>
    <property type="match status" value="1"/>
</dbReference>
<dbReference type="InterPro" id="IPR003959">
    <property type="entry name" value="ATPase_AAA_core"/>
</dbReference>
<dbReference type="SUPFAM" id="SSF52540">
    <property type="entry name" value="P-loop containing nucleoside triphosphate hydrolases"/>
    <property type="match status" value="2"/>
</dbReference>
<name>A0A4Q0AIQ7_9BACT</name>
<dbReference type="PROSITE" id="PS51903">
    <property type="entry name" value="CLP_R"/>
    <property type="match status" value="1"/>
</dbReference>
<dbReference type="AlphaFoldDB" id="A0A4Q0AIQ7"/>
<comment type="caution">
    <text evidence="9">The sequence shown here is derived from an EMBL/GenBank/DDBJ whole genome shotgun (WGS) entry which is preliminary data.</text>
</comment>
<dbReference type="SMART" id="SM00382">
    <property type="entry name" value="AAA"/>
    <property type="match status" value="2"/>
</dbReference>
<dbReference type="InterPro" id="IPR050130">
    <property type="entry name" value="ClpA_ClpB"/>
</dbReference>
<dbReference type="PRINTS" id="PR00300">
    <property type="entry name" value="CLPPROTEASEA"/>
</dbReference>
<dbReference type="FunFam" id="3.40.50.300:FF:000025">
    <property type="entry name" value="ATP-dependent Clp protease subunit"/>
    <property type="match status" value="1"/>
</dbReference>
<dbReference type="InterPro" id="IPR041546">
    <property type="entry name" value="ClpA/ClpB_AAA_lid"/>
</dbReference>
<keyword evidence="9" id="KW-0645">Protease</keyword>
<evidence type="ECO:0000313" key="10">
    <source>
        <dbReference type="Proteomes" id="UP000289269"/>
    </source>
</evidence>
<keyword evidence="9" id="KW-0378">Hydrolase</keyword>
<sequence>MNNGDFNEFVEHLTDNARSSLRHADAIARSLGSAYVGTEHLLLGVLHQDTSVGAKLLAEVGVTFDRAKLVLNLTPRALVISSGAKGLSETAKLTLRLSWDVAQEFNQDYCGTEHILYSILTQKNARATTLLQDMGVNVDSLISELEGYLNRQHFDFGGEEKLASHAAAKKNRQKQGALNYFGSDLTVRAADGELDPVIGRDQQIERIITILSRRTKNNPVLIGEPGVGKTAIVEGLAQRIAAEDVPEHLLEKRLIMLDLAAMIAGTKYRGEFEERLKKVIEEIVQNQNIIVFIDELHLLVGAGAAEGAIDAANMLKPALARGKLHLIGATTLEEYRKHIEKDAALERRFQTVMVPEPSQDDTVAILKGLRPHYEQFHGVTMDDEVVENAAFMARRYIADRYMPDKAIDVLDETASQVRVRLSRRPSKSRQLTRELKLLSERMEDAVAAENYERAAMYKTRISQIQQKLSELKQEKSSRSGHVITSEDVARAVSVMTGIPVSRVKRSEAAFLANLEKHLSKHIIGQDEAVAAVARAIRRNRSGINAGERPIGSFVFMGPTGVGKTELARVLARQVFGSDKSLVKIDMSEFRERHTAARLIGAPAGYVGYDDGGQLTDKIRRQPYSVVLFDEIEKAHPDIFNMLLQLLEDGRLTDAKGRSVDFSNTIVILTSNLGAERMRKEAALGFKAASRDQKQALEAMHGENETAARDALAEMMRPELINRFDAIIVFRALAKRHIGRIFDIYAAKL</sequence>
<dbReference type="InterPro" id="IPR001943">
    <property type="entry name" value="UVR_dom"/>
</dbReference>
<dbReference type="EMBL" id="SCKW01000015">
    <property type="protein sequence ID" value="RWZ79396.1"/>
    <property type="molecule type" value="Genomic_DNA"/>
</dbReference>
<dbReference type="InterPro" id="IPR001270">
    <property type="entry name" value="ClpA/B"/>
</dbReference>
<evidence type="ECO:0000256" key="4">
    <source>
        <dbReference type="ARBA" id="ARBA00023186"/>
    </source>
</evidence>
<dbReference type="CDD" id="cd19499">
    <property type="entry name" value="RecA-like_ClpB_Hsp104-like"/>
    <property type="match status" value="1"/>
</dbReference>
<keyword evidence="3 9" id="KW-0067">ATP-binding</keyword>
<evidence type="ECO:0000256" key="3">
    <source>
        <dbReference type="ARBA" id="ARBA00022840"/>
    </source>
</evidence>
<dbReference type="Gene3D" id="1.10.8.60">
    <property type="match status" value="1"/>
</dbReference>
<keyword evidence="2" id="KW-0547">Nucleotide-binding</keyword>
<keyword evidence="4" id="KW-0143">Chaperone</keyword>
<protein>
    <submittedName>
        <fullName evidence="9">ATP-dependent Clp protease ATP-binding subunit</fullName>
    </submittedName>
</protein>
<feature type="domain" description="UVR" evidence="7">
    <location>
        <begin position="432"/>
        <end position="467"/>
    </location>
</feature>
<gene>
    <name evidence="9" type="ORF">EOT04_01930</name>
</gene>
<dbReference type="InterPro" id="IPR036628">
    <property type="entry name" value="Clp_N_dom_sf"/>
</dbReference>
<proteinExistence type="predicted"/>
<keyword evidence="1 5" id="KW-0677">Repeat</keyword>
<dbReference type="Proteomes" id="UP000289269">
    <property type="component" value="Unassembled WGS sequence"/>
</dbReference>
<dbReference type="InterPro" id="IPR027417">
    <property type="entry name" value="P-loop_NTPase"/>
</dbReference>
<dbReference type="GO" id="GO:0006508">
    <property type="term" value="P:proteolysis"/>
    <property type="evidence" value="ECO:0007669"/>
    <property type="project" value="UniProtKB-KW"/>
</dbReference>
<evidence type="ECO:0000256" key="6">
    <source>
        <dbReference type="SAM" id="Coils"/>
    </source>
</evidence>
<dbReference type="FunFam" id="3.40.50.300:FF:000010">
    <property type="entry name" value="Chaperone clpB 1, putative"/>
    <property type="match status" value="1"/>
</dbReference>
<dbReference type="Gene3D" id="4.10.860.10">
    <property type="entry name" value="UVR domain"/>
    <property type="match status" value="1"/>
</dbReference>
<evidence type="ECO:0000256" key="2">
    <source>
        <dbReference type="ARBA" id="ARBA00022741"/>
    </source>
</evidence>
<evidence type="ECO:0000259" key="8">
    <source>
        <dbReference type="PROSITE" id="PS51903"/>
    </source>
</evidence>
<dbReference type="Gene3D" id="3.40.50.300">
    <property type="entry name" value="P-loop containing nucleotide triphosphate hydrolases"/>
    <property type="match status" value="2"/>
</dbReference>
<dbReference type="InterPro" id="IPR004176">
    <property type="entry name" value="Clp_R_N"/>
</dbReference>
<dbReference type="InterPro" id="IPR003593">
    <property type="entry name" value="AAA+_ATPase"/>
</dbReference>
<accession>A0A4Q0AIQ7</accession>
<keyword evidence="10" id="KW-1185">Reference proteome</keyword>
<dbReference type="SUPFAM" id="SSF81923">
    <property type="entry name" value="Double Clp-N motif"/>
    <property type="match status" value="1"/>
</dbReference>
<evidence type="ECO:0000256" key="1">
    <source>
        <dbReference type="ARBA" id="ARBA00022737"/>
    </source>
</evidence>
<dbReference type="GO" id="GO:0008233">
    <property type="term" value="F:peptidase activity"/>
    <property type="evidence" value="ECO:0007669"/>
    <property type="project" value="UniProtKB-KW"/>
</dbReference>
<dbReference type="InterPro" id="IPR018368">
    <property type="entry name" value="ClpA/B_CS1"/>
</dbReference>
<feature type="non-terminal residue" evidence="9">
    <location>
        <position position="748"/>
    </location>
</feature>
<feature type="coiled-coil region" evidence="6">
    <location>
        <begin position="428"/>
        <end position="474"/>
    </location>
</feature>
<dbReference type="Pfam" id="PF07724">
    <property type="entry name" value="AAA_2"/>
    <property type="match status" value="1"/>
</dbReference>
<dbReference type="GO" id="GO:0005524">
    <property type="term" value="F:ATP binding"/>
    <property type="evidence" value="ECO:0007669"/>
    <property type="project" value="UniProtKB-KW"/>
</dbReference>
<dbReference type="GO" id="GO:0005737">
    <property type="term" value="C:cytoplasm"/>
    <property type="evidence" value="ECO:0007669"/>
    <property type="project" value="TreeGrafter"/>
</dbReference>
<dbReference type="GO" id="GO:0016887">
    <property type="term" value="F:ATP hydrolysis activity"/>
    <property type="evidence" value="ECO:0007669"/>
    <property type="project" value="InterPro"/>
</dbReference>
<dbReference type="Pfam" id="PF00004">
    <property type="entry name" value="AAA"/>
    <property type="match status" value="1"/>
</dbReference>
<evidence type="ECO:0000259" key="7">
    <source>
        <dbReference type="PROSITE" id="PS50151"/>
    </source>
</evidence>